<evidence type="ECO:0000313" key="2">
    <source>
        <dbReference type="Proteomes" id="UP000807306"/>
    </source>
</evidence>
<name>A0A9P6JUU3_9AGAR</name>
<gene>
    <name evidence="1" type="ORF">CPB83DRAFT_846455</name>
</gene>
<proteinExistence type="predicted"/>
<dbReference type="EMBL" id="MU157830">
    <property type="protein sequence ID" value="KAF9532835.1"/>
    <property type="molecule type" value="Genomic_DNA"/>
</dbReference>
<keyword evidence="2" id="KW-1185">Reference proteome</keyword>
<evidence type="ECO:0000313" key="1">
    <source>
        <dbReference type="EMBL" id="KAF9532835.1"/>
    </source>
</evidence>
<protein>
    <submittedName>
        <fullName evidence="1">Uncharacterized protein</fullName>
    </submittedName>
</protein>
<accession>A0A9P6JUU3</accession>
<reference evidence="1" key="1">
    <citation type="submission" date="2020-11" db="EMBL/GenBank/DDBJ databases">
        <authorList>
            <consortium name="DOE Joint Genome Institute"/>
            <person name="Ahrendt S."/>
            <person name="Riley R."/>
            <person name="Andreopoulos W."/>
            <person name="Labutti K."/>
            <person name="Pangilinan J."/>
            <person name="Ruiz-Duenas F.J."/>
            <person name="Barrasa J.M."/>
            <person name="Sanchez-Garcia M."/>
            <person name="Camarero S."/>
            <person name="Miyauchi S."/>
            <person name="Serrano A."/>
            <person name="Linde D."/>
            <person name="Babiker R."/>
            <person name="Drula E."/>
            <person name="Ayuso-Fernandez I."/>
            <person name="Pacheco R."/>
            <person name="Padilla G."/>
            <person name="Ferreira P."/>
            <person name="Barriuso J."/>
            <person name="Kellner H."/>
            <person name="Castanera R."/>
            <person name="Alfaro M."/>
            <person name="Ramirez L."/>
            <person name="Pisabarro A.G."/>
            <person name="Kuo A."/>
            <person name="Tritt A."/>
            <person name="Lipzen A."/>
            <person name="He G."/>
            <person name="Yan M."/>
            <person name="Ng V."/>
            <person name="Cullen D."/>
            <person name="Martin F."/>
            <person name="Rosso M.-N."/>
            <person name="Henrissat B."/>
            <person name="Hibbett D."/>
            <person name="Martinez A.T."/>
            <person name="Grigoriev I.V."/>
        </authorList>
    </citation>
    <scope>NUCLEOTIDE SEQUENCE</scope>
    <source>
        <strain evidence="1">CBS 506.95</strain>
    </source>
</reference>
<sequence length="234" mass="26956">MAMRWDLTWTNFRLFSFLFVMPTFGVEKLYSYNIPSSPLLGPLRFLFIFLWLCGGRGREVVCSTMSRFLHPMRKRRERSSFPGSRRSALLLSRNLVSNPYLVLKPSAINTFIFVYATSILVIPTRRNLIDLTSIPMKFYPRHQLNRQNPGQSLTSYYHISTLLFFKYLSHLGSSSSSSIILQFSPSWPSSCCLPQGRDPYLVNISCAISALHDCRPRYLLSRPILTDLTCFGFP</sequence>
<organism evidence="1 2">
    <name type="scientific">Crepidotus variabilis</name>
    <dbReference type="NCBI Taxonomy" id="179855"/>
    <lineage>
        <taxon>Eukaryota</taxon>
        <taxon>Fungi</taxon>
        <taxon>Dikarya</taxon>
        <taxon>Basidiomycota</taxon>
        <taxon>Agaricomycotina</taxon>
        <taxon>Agaricomycetes</taxon>
        <taxon>Agaricomycetidae</taxon>
        <taxon>Agaricales</taxon>
        <taxon>Agaricineae</taxon>
        <taxon>Crepidotaceae</taxon>
        <taxon>Crepidotus</taxon>
    </lineage>
</organism>
<dbReference type="AlphaFoldDB" id="A0A9P6JUU3"/>
<dbReference type="Proteomes" id="UP000807306">
    <property type="component" value="Unassembled WGS sequence"/>
</dbReference>
<comment type="caution">
    <text evidence="1">The sequence shown here is derived from an EMBL/GenBank/DDBJ whole genome shotgun (WGS) entry which is preliminary data.</text>
</comment>